<dbReference type="InParanoid" id="A0A673W6J1"/>
<dbReference type="PROSITE" id="PS50835">
    <property type="entry name" value="IG_LIKE"/>
    <property type="match status" value="1"/>
</dbReference>
<dbReference type="InterPro" id="IPR036179">
    <property type="entry name" value="Ig-like_dom_sf"/>
</dbReference>
<keyword evidence="5 10" id="KW-0472">Membrane</keyword>
<keyword evidence="13" id="KW-1185">Reference proteome</keyword>
<evidence type="ECO:0000256" key="6">
    <source>
        <dbReference type="ARBA" id="ARBA00023157"/>
    </source>
</evidence>
<evidence type="ECO:0000256" key="8">
    <source>
        <dbReference type="ARBA" id="ARBA00023319"/>
    </source>
</evidence>
<keyword evidence="6" id="KW-1015">Disulfide bond</keyword>
<feature type="region of interest" description="Disordered" evidence="9">
    <location>
        <begin position="196"/>
        <end position="228"/>
    </location>
</feature>
<evidence type="ECO:0000313" key="13">
    <source>
        <dbReference type="Proteomes" id="UP000472277"/>
    </source>
</evidence>
<keyword evidence="4 10" id="KW-1133">Transmembrane helix</keyword>
<dbReference type="Proteomes" id="UP000472277">
    <property type="component" value="Chromosome 13"/>
</dbReference>
<evidence type="ECO:0000256" key="3">
    <source>
        <dbReference type="ARBA" id="ARBA00022729"/>
    </source>
</evidence>
<dbReference type="SMART" id="SM00406">
    <property type="entry name" value="IGv"/>
    <property type="match status" value="1"/>
</dbReference>
<keyword evidence="8" id="KW-0393">Immunoglobulin domain</keyword>
<dbReference type="OMA" id="NCSEEMV"/>
<dbReference type="Pfam" id="PF07686">
    <property type="entry name" value="V-set"/>
    <property type="match status" value="1"/>
</dbReference>
<dbReference type="GeneTree" id="ENSGT01030000234556"/>
<protein>
    <submittedName>
        <fullName evidence="12">Sodium voltage-gated channel beta subunit 2</fullName>
    </submittedName>
</protein>
<accession>A0A673W6J1</accession>
<evidence type="ECO:0000313" key="12">
    <source>
        <dbReference type="Ensembl" id="ENSSTUP00000004573.1"/>
    </source>
</evidence>
<feature type="transmembrane region" description="Helical" evidence="10">
    <location>
        <begin position="12"/>
        <end position="29"/>
    </location>
</feature>
<dbReference type="AlphaFoldDB" id="A0A673W6J1"/>
<comment type="subcellular location">
    <subcellularLocation>
        <location evidence="1">Membrane</location>
        <topology evidence="1">Single-pass type I membrane protein</topology>
    </subcellularLocation>
</comment>
<dbReference type="FunCoup" id="A0A673W6J1">
    <property type="interactions" value="1608"/>
</dbReference>
<dbReference type="Gene3D" id="2.60.40.10">
    <property type="entry name" value="Immunoglobulins"/>
    <property type="match status" value="1"/>
</dbReference>
<gene>
    <name evidence="12" type="primary">SCN2B</name>
    <name evidence="12" type="synonym">LOC115205972</name>
</gene>
<keyword evidence="7" id="KW-0325">Glycoprotein</keyword>
<dbReference type="InterPro" id="IPR013783">
    <property type="entry name" value="Ig-like_fold"/>
</dbReference>
<evidence type="ECO:0000256" key="10">
    <source>
        <dbReference type="SAM" id="Phobius"/>
    </source>
</evidence>
<reference evidence="12" key="2">
    <citation type="submission" date="2025-09" db="UniProtKB">
        <authorList>
            <consortium name="Ensembl"/>
        </authorList>
    </citation>
    <scope>IDENTIFICATION</scope>
</reference>
<organism evidence="12 13">
    <name type="scientific">Salmo trutta</name>
    <name type="common">Brown trout</name>
    <dbReference type="NCBI Taxonomy" id="8032"/>
    <lineage>
        <taxon>Eukaryota</taxon>
        <taxon>Metazoa</taxon>
        <taxon>Chordata</taxon>
        <taxon>Craniata</taxon>
        <taxon>Vertebrata</taxon>
        <taxon>Euteleostomi</taxon>
        <taxon>Actinopterygii</taxon>
        <taxon>Neopterygii</taxon>
        <taxon>Teleostei</taxon>
        <taxon>Protacanthopterygii</taxon>
        <taxon>Salmoniformes</taxon>
        <taxon>Salmonidae</taxon>
        <taxon>Salmoninae</taxon>
        <taxon>Salmo</taxon>
    </lineage>
</organism>
<reference evidence="12" key="1">
    <citation type="submission" date="2025-08" db="UniProtKB">
        <authorList>
            <consortium name="Ensembl"/>
        </authorList>
    </citation>
    <scope>IDENTIFICATION</scope>
</reference>
<dbReference type="InterPro" id="IPR013106">
    <property type="entry name" value="Ig_V-set"/>
</dbReference>
<evidence type="ECO:0000256" key="1">
    <source>
        <dbReference type="ARBA" id="ARBA00004479"/>
    </source>
</evidence>
<evidence type="ECO:0000256" key="9">
    <source>
        <dbReference type="SAM" id="MobiDB-lite"/>
    </source>
</evidence>
<sequence>MHFTLQKRNKTWMPAINFSIVGLMVYIMACPASSMDVLVHNQIDVLNGTMVRIQCIFTSCYKMDVNKFAMNWTYQENTNKTEEMFMTYKKGMMPLRTDRFSDRVQFVGNLEKNDLSITLSDVQLSDKGIYNCYVRNPPDRIQGHGIINMFVVTELPPPRDSTIAVAIGASVGGALALLILSMVVVKCIRRHKKQELISDEQKMEEEGKLDAEGGTEEGTKKAFLPEDV</sequence>
<dbReference type="SUPFAM" id="SSF48726">
    <property type="entry name" value="Immunoglobulin"/>
    <property type="match status" value="1"/>
</dbReference>
<proteinExistence type="predicted"/>
<evidence type="ECO:0000256" key="7">
    <source>
        <dbReference type="ARBA" id="ARBA00023180"/>
    </source>
</evidence>
<keyword evidence="2 10" id="KW-0812">Transmembrane</keyword>
<dbReference type="PANTHER" id="PTHR13869:SF3">
    <property type="entry name" value="SODIUM CHANNEL SUBUNIT BETA-2"/>
    <property type="match status" value="1"/>
</dbReference>
<dbReference type="PRINTS" id="PR00213">
    <property type="entry name" value="MYELINP0"/>
</dbReference>
<evidence type="ECO:0000256" key="5">
    <source>
        <dbReference type="ARBA" id="ARBA00023136"/>
    </source>
</evidence>
<dbReference type="Ensembl" id="ENSSTUT00000004840.1">
    <property type="protein sequence ID" value="ENSSTUP00000004573.1"/>
    <property type="gene ID" value="ENSSTUG00000002276.1"/>
</dbReference>
<name>A0A673W6J1_SALTR</name>
<dbReference type="PANTHER" id="PTHR13869">
    <property type="entry name" value="MYELIN P0 RELATED"/>
    <property type="match status" value="1"/>
</dbReference>
<keyword evidence="3" id="KW-0732">Signal</keyword>
<feature type="domain" description="Ig-like" evidence="11">
    <location>
        <begin position="31"/>
        <end position="136"/>
    </location>
</feature>
<evidence type="ECO:0000256" key="2">
    <source>
        <dbReference type="ARBA" id="ARBA00022692"/>
    </source>
</evidence>
<dbReference type="InterPro" id="IPR007110">
    <property type="entry name" value="Ig-like_dom"/>
</dbReference>
<evidence type="ECO:0000256" key="4">
    <source>
        <dbReference type="ARBA" id="ARBA00022989"/>
    </source>
</evidence>
<dbReference type="GO" id="GO:0005886">
    <property type="term" value="C:plasma membrane"/>
    <property type="evidence" value="ECO:0007669"/>
    <property type="project" value="TreeGrafter"/>
</dbReference>
<evidence type="ECO:0000259" key="11">
    <source>
        <dbReference type="PROSITE" id="PS50835"/>
    </source>
</evidence>
<dbReference type="InterPro" id="IPR000920">
    <property type="entry name" value="Myelin_P0-rel"/>
</dbReference>
<feature type="transmembrane region" description="Helical" evidence="10">
    <location>
        <begin position="163"/>
        <end position="185"/>
    </location>
</feature>